<keyword evidence="7 9" id="KW-1133">Transmembrane helix</keyword>
<evidence type="ECO:0000256" key="5">
    <source>
        <dbReference type="ARBA" id="ARBA00022750"/>
    </source>
</evidence>
<dbReference type="PANTHER" id="PTHR33695">
    <property type="entry name" value="LIPOPROTEIN SIGNAL PEPTIDASE"/>
    <property type="match status" value="1"/>
</dbReference>
<feature type="transmembrane region" description="Helical" evidence="9">
    <location>
        <begin position="6"/>
        <end position="26"/>
    </location>
</feature>
<feature type="active site" evidence="9">
    <location>
        <position position="124"/>
    </location>
</feature>
<dbReference type="GO" id="GO:0004190">
    <property type="term" value="F:aspartic-type endopeptidase activity"/>
    <property type="evidence" value="ECO:0007669"/>
    <property type="project" value="UniProtKB-UniRule"/>
</dbReference>
<evidence type="ECO:0000256" key="9">
    <source>
        <dbReference type="HAMAP-Rule" id="MF_00161"/>
    </source>
</evidence>
<evidence type="ECO:0000313" key="12">
    <source>
        <dbReference type="EMBL" id="RII01082.1"/>
    </source>
</evidence>
<evidence type="ECO:0000256" key="11">
    <source>
        <dbReference type="RuleBase" id="RU004181"/>
    </source>
</evidence>
<name>A0A399G0M9_UNCN2</name>
<evidence type="ECO:0000256" key="8">
    <source>
        <dbReference type="ARBA" id="ARBA00023136"/>
    </source>
</evidence>
<evidence type="ECO:0000256" key="4">
    <source>
        <dbReference type="ARBA" id="ARBA00022692"/>
    </source>
</evidence>
<evidence type="ECO:0000256" key="7">
    <source>
        <dbReference type="ARBA" id="ARBA00022989"/>
    </source>
</evidence>
<proteinExistence type="inferred from homology"/>
<evidence type="ECO:0000256" key="2">
    <source>
        <dbReference type="ARBA" id="ARBA00022475"/>
    </source>
</evidence>
<evidence type="ECO:0000313" key="13">
    <source>
        <dbReference type="Proteomes" id="UP000266287"/>
    </source>
</evidence>
<protein>
    <recommendedName>
        <fullName evidence="9">Lipoprotein signal peptidase</fullName>
        <ecNumber evidence="9">3.4.23.36</ecNumber>
    </recommendedName>
    <alternativeName>
        <fullName evidence="9">Prolipoprotein signal peptidase</fullName>
    </alternativeName>
    <alternativeName>
        <fullName evidence="9">Signal peptidase II</fullName>
        <shortName evidence="9">SPase II</shortName>
    </alternativeName>
</protein>
<accession>A0A399G0M9</accession>
<comment type="function">
    <text evidence="9 10">This protein specifically catalyzes the removal of signal peptides from prolipoproteins.</text>
</comment>
<feature type="transmembrane region" description="Helical" evidence="9">
    <location>
        <begin position="135"/>
        <end position="157"/>
    </location>
</feature>
<dbReference type="AlphaFoldDB" id="A0A399G0M9"/>
<dbReference type="PANTHER" id="PTHR33695:SF1">
    <property type="entry name" value="LIPOPROTEIN SIGNAL PEPTIDASE"/>
    <property type="match status" value="1"/>
</dbReference>
<keyword evidence="6 9" id="KW-0378">Hydrolase</keyword>
<dbReference type="GO" id="GO:0005886">
    <property type="term" value="C:plasma membrane"/>
    <property type="evidence" value="ECO:0007669"/>
    <property type="project" value="UniProtKB-SubCell"/>
</dbReference>
<keyword evidence="3 9" id="KW-0645">Protease</keyword>
<dbReference type="EC" id="3.4.23.36" evidence="9"/>
<comment type="caution">
    <text evidence="12">The sequence shown here is derived from an EMBL/GenBank/DDBJ whole genome shotgun (WGS) entry which is preliminary data.</text>
</comment>
<comment type="catalytic activity">
    <reaction evidence="9 10">
        <text>Release of signal peptides from bacterial membrane prolipoproteins. Hydrolyzes -Xaa-Yaa-Zaa-|-(S,diacylglyceryl)Cys-, in which Xaa is hydrophobic (preferably Leu), and Yaa (Ala or Ser) and Zaa (Gly or Ala) have small, neutral side chains.</text>
        <dbReference type="EC" id="3.4.23.36"/>
    </reaction>
</comment>
<dbReference type="Proteomes" id="UP000266287">
    <property type="component" value="Unassembled WGS sequence"/>
</dbReference>
<keyword evidence="4 9" id="KW-0812">Transmembrane</keyword>
<feature type="active site" evidence="9">
    <location>
        <position position="142"/>
    </location>
</feature>
<sequence>MPEKRQIFNAFYTAPAFLIAGLIVFVDQFSKYFVRELICRDIPILLIEDIFYFTYIQNPGAAFGLLRYQTGLLIGTSLLTIAVLVLISLRVSRKEHSSQIALGFIIGGAIGNLIDRVSFGHVIDFLDLGFREHRWPVFNVADIAITVGSAIIIWKLLKKE</sequence>
<comment type="similarity">
    <text evidence="1 9 11">Belongs to the peptidase A8 family.</text>
</comment>
<dbReference type="UniPathway" id="UPA00665"/>
<reference evidence="12 13" key="1">
    <citation type="submission" date="2018-08" db="EMBL/GenBank/DDBJ databases">
        <title>Draft genome of candidate division NPL-UPA2 bacterium Unc8 that adapted to ultra-basic serpentinizing groundwater.</title>
        <authorList>
            <person name="Ishii S."/>
            <person name="Suzuki S."/>
            <person name="Nealson K.H."/>
        </authorList>
    </citation>
    <scope>NUCLEOTIDE SEQUENCE [LARGE SCALE GENOMIC DNA]</scope>
    <source>
        <strain evidence="12">Unc8</strain>
    </source>
</reference>
<keyword evidence="8 9" id="KW-0472">Membrane</keyword>
<dbReference type="NCBIfam" id="TIGR00077">
    <property type="entry name" value="lspA"/>
    <property type="match status" value="1"/>
</dbReference>
<dbReference type="InterPro" id="IPR001872">
    <property type="entry name" value="Peptidase_A8"/>
</dbReference>
<feature type="transmembrane region" description="Helical" evidence="9">
    <location>
        <begin position="68"/>
        <end position="89"/>
    </location>
</feature>
<evidence type="ECO:0000256" key="3">
    <source>
        <dbReference type="ARBA" id="ARBA00022670"/>
    </source>
</evidence>
<evidence type="ECO:0000256" key="1">
    <source>
        <dbReference type="ARBA" id="ARBA00006139"/>
    </source>
</evidence>
<evidence type="ECO:0000256" key="6">
    <source>
        <dbReference type="ARBA" id="ARBA00022801"/>
    </source>
</evidence>
<comment type="pathway">
    <text evidence="9">Protein modification; lipoprotein biosynthesis (signal peptide cleavage).</text>
</comment>
<dbReference type="EMBL" id="NDHY01000001">
    <property type="protein sequence ID" value="RII01082.1"/>
    <property type="molecule type" value="Genomic_DNA"/>
</dbReference>
<keyword evidence="2 9" id="KW-1003">Cell membrane</keyword>
<comment type="subcellular location">
    <subcellularLocation>
        <location evidence="9">Cell membrane</location>
        <topology evidence="9">Multi-pass membrane protein</topology>
    </subcellularLocation>
</comment>
<dbReference type="PROSITE" id="PS00855">
    <property type="entry name" value="SPASE_II"/>
    <property type="match status" value="1"/>
</dbReference>
<dbReference type="HAMAP" id="MF_00161">
    <property type="entry name" value="LspA"/>
    <property type="match status" value="1"/>
</dbReference>
<gene>
    <name evidence="9 12" type="primary">lspA</name>
    <name evidence="12" type="ORF">B9J77_00670</name>
</gene>
<dbReference type="GO" id="GO:0006508">
    <property type="term" value="P:proteolysis"/>
    <property type="evidence" value="ECO:0007669"/>
    <property type="project" value="UniProtKB-KW"/>
</dbReference>
<evidence type="ECO:0000256" key="10">
    <source>
        <dbReference type="RuleBase" id="RU000594"/>
    </source>
</evidence>
<dbReference type="Pfam" id="PF01252">
    <property type="entry name" value="Peptidase_A8"/>
    <property type="match status" value="1"/>
</dbReference>
<organism evidence="12 13">
    <name type="scientific">candidate division NPL-UPA2 bacterium Unc8</name>
    <dbReference type="NCBI Taxonomy" id="1980939"/>
    <lineage>
        <taxon>Bacteria</taxon>
    </lineage>
</organism>
<keyword evidence="5 9" id="KW-0064">Aspartyl protease</keyword>
<dbReference type="PRINTS" id="PR00781">
    <property type="entry name" value="LIPOSIGPTASE"/>
</dbReference>
<feature type="transmembrane region" description="Helical" evidence="9">
    <location>
        <begin position="101"/>
        <end position="123"/>
    </location>
</feature>